<gene>
    <name evidence="1" type="ORF">HRG_10544</name>
</gene>
<dbReference type="RefSeq" id="XP_044715757.1">
    <property type="nucleotide sequence ID" value="XM_044869015.1"/>
</dbReference>
<protein>
    <submittedName>
        <fullName evidence="1">Uncharacterized protein</fullName>
    </submittedName>
</protein>
<evidence type="ECO:0000313" key="1">
    <source>
        <dbReference type="EMBL" id="KAH0958243.1"/>
    </source>
</evidence>
<evidence type="ECO:0000313" key="2">
    <source>
        <dbReference type="Proteomes" id="UP000824596"/>
    </source>
</evidence>
<dbReference type="GeneID" id="68359673"/>
<proteinExistence type="predicted"/>
<keyword evidence="2" id="KW-1185">Reference proteome</keyword>
<dbReference type="AlphaFoldDB" id="A0A9P8ML06"/>
<reference evidence="1" key="1">
    <citation type="submission" date="2021-09" db="EMBL/GenBank/DDBJ databases">
        <title>A high-quality genome of the endoparasitic fungus Hirsutella rhossiliensis with a comparison of Hirsutella genomes reveals transposable elements contributing to genome size variation.</title>
        <authorList>
            <person name="Lin R."/>
            <person name="Jiao Y."/>
            <person name="Sun X."/>
            <person name="Ling J."/>
            <person name="Xie B."/>
            <person name="Cheng X."/>
        </authorList>
    </citation>
    <scope>NUCLEOTIDE SEQUENCE</scope>
    <source>
        <strain evidence="1">HR02</strain>
    </source>
</reference>
<dbReference type="Proteomes" id="UP000824596">
    <property type="component" value="Unassembled WGS sequence"/>
</dbReference>
<accession>A0A9P8ML06</accession>
<name>A0A9P8ML06_9HYPO</name>
<organism evidence="1 2">
    <name type="scientific">Hirsutella rhossiliensis</name>
    <dbReference type="NCBI Taxonomy" id="111463"/>
    <lineage>
        <taxon>Eukaryota</taxon>
        <taxon>Fungi</taxon>
        <taxon>Dikarya</taxon>
        <taxon>Ascomycota</taxon>
        <taxon>Pezizomycotina</taxon>
        <taxon>Sordariomycetes</taxon>
        <taxon>Hypocreomycetidae</taxon>
        <taxon>Hypocreales</taxon>
        <taxon>Ophiocordycipitaceae</taxon>
        <taxon>Hirsutella</taxon>
    </lineage>
</organism>
<dbReference type="EMBL" id="JAIZPD010000016">
    <property type="protein sequence ID" value="KAH0958243.1"/>
    <property type="molecule type" value="Genomic_DNA"/>
</dbReference>
<comment type="caution">
    <text evidence="1">The sequence shown here is derived from an EMBL/GenBank/DDBJ whole genome shotgun (WGS) entry which is preliminary data.</text>
</comment>
<sequence>MEEKCREPETERELVDPEQFALAFNVVGQTIGLSGVQEGNGR</sequence>